<evidence type="ECO:0000313" key="3">
    <source>
        <dbReference type="WBParaSite" id="TREG1_130870.1"/>
    </source>
</evidence>
<reference evidence="3" key="2">
    <citation type="submission" date="2023-11" db="UniProtKB">
        <authorList>
            <consortium name="WormBaseParasite"/>
        </authorList>
    </citation>
    <scope>IDENTIFICATION</scope>
</reference>
<feature type="signal peptide" evidence="1">
    <location>
        <begin position="1"/>
        <end position="19"/>
    </location>
</feature>
<name>A0AA85J5U0_TRIRE</name>
<keyword evidence="1" id="KW-0732">Signal</keyword>
<evidence type="ECO:0000313" key="2">
    <source>
        <dbReference type="Proteomes" id="UP000050795"/>
    </source>
</evidence>
<sequence>MNFFKELLLLICILCITHGANYVGLSLTLLIQLKRYHFVIKYEIHLQLLHEFHSCIG</sequence>
<keyword evidence="2" id="KW-1185">Reference proteome</keyword>
<proteinExistence type="predicted"/>
<feature type="chain" id="PRO_5041680499" evidence="1">
    <location>
        <begin position="20"/>
        <end position="57"/>
    </location>
</feature>
<dbReference type="AlphaFoldDB" id="A0AA85J5U0"/>
<organism evidence="2 3">
    <name type="scientific">Trichobilharzia regenti</name>
    <name type="common">Nasal bird schistosome</name>
    <dbReference type="NCBI Taxonomy" id="157069"/>
    <lineage>
        <taxon>Eukaryota</taxon>
        <taxon>Metazoa</taxon>
        <taxon>Spiralia</taxon>
        <taxon>Lophotrochozoa</taxon>
        <taxon>Platyhelminthes</taxon>
        <taxon>Trematoda</taxon>
        <taxon>Digenea</taxon>
        <taxon>Strigeidida</taxon>
        <taxon>Schistosomatoidea</taxon>
        <taxon>Schistosomatidae</taxon>
        <taxon>Trichobilharzia</taxon>
    </lineage>
</organism>
<accession>A0AA85J5U0</accession>
<protein>
    <submittedName>
        <fullName evidence="3">Uncharacterized protein</fullName>
    </submittedName>
</protein>
<dbReference type="Proteomes" id="UP000050795">
    <property type="component" value="Unassembled WGS sequence"/>
</dbReference>
<evidence type="ECO:0000256" key="1">
    <source>
        <dbReference type="SAM" id="SignalP"/>
    </source>
</evidence>
<dbReference type="WBParaSite" id="TREG1_130870.1">
    <property type="protein sequence ID" value="TREG1_130870.1"/>
    <property type="gene ID" value="TREG1_130870"/>
</dbReference>
<reference evidence="2" key="1">
    <citation type="submission" date="2022-06" db="EMBL/GenBank/DDBJ databases">
        <authorList>
            <person name="Berger JAMES D."/>
            <person name="Berger JAMES D."/>
        </authorList>
    </citation>
    <scope>NUCLEOTIDE SEQUENCE [LARGE SCALE GENOMIC DNA]</scope>
</reference>